<dbReference type="Pfam" id="PF00563">
    <property type="entry name" value="EAL"/>
    <property type="match status" value="1"/>
</dbReference>
<dbReference type="PROSITE" id="PS50883">
    <property type="entry name" value="EAL"/>
    <property type="match status" value="1"/>
</dbReference>
<dbReference type="InterPro" id="IPR050706">
    <property type="entry name" value="Cyclic-di-GMP_PDE-like"/>
</dbReference>
<dbReference type="RefSeq" id="WP_183910354.1">
    <property type="nucleotide sequence ID" value="NZ_JACHXZ010000003.1"/>
</dbReference>
<dbReference type="InterPro" id="IPR035919">
    <property type="entry name" value="EAL_sf"/>
</dbReference>
<dbReference type="SMART" id="SM00052">
    <property type="entry name" value="EAL"/>
    <property type="match status" value="1"/>
</dbReference>
<evidence type="ECO:0000259" key="1">
    <source>
        <dbReference type="PROSITE" id="PS50883"/>
    </source>
</evidence>
<organism evidence="2 3">
    <name type="scientific">Simiduia aestuariiviva</name>
    <dbReference type="NCBI Taxonomy" id="1510459"/>
    <lineage>
        <taxon>Bacteria</taxon>
        <taxon>Pseudomonadati</taxon>
        <taxon>Pseudomonadota</taxon>
        <taxon>Gammaproteobacteria</taxon>
        <taxon>Cellvibrionales</taxon>
        <taxon>Cellvibrionaceae</taxon>
        <taxon>Simiduia</taxon>
    </lineage>
</organism>
<dbReference type="PANTHER" id="PTHR33121:SF15">
    <property type="entry name" value="BLUE LIGHT- AND TEMPERATURE-REGULATED ANTIREPRESSOR BLUF"/>
    <property type="match status" value="1"/>
</dbReference>
<proteinExistence type="predicted"/>
<comment type="caution">
    <text evidence="2">The sequence shown here is derived from an EMBL/GenBank/DDBJ whole genome shotgun (WGS) entry which is preliminary data.</text>
</comment>
<feature type="domain" description="EAL" evidence="1">
    <location>
        <begin position="9"/>
        <end position="253"/>
    </location>
</feature>
<gene>
    <name evidence="2" type="ORF">FHS30_002047</name>
</gene>
<dbReference type="Proteomes" id="UP000559987">
    <property type="component" value="Unassembled WGS sequence"/>
</dbReference>
<dbReference type="GO" id="GO:0071111">
    <property type="term" value="F:cyclic-guanylate-specific phosphodiesterase activity"/>
    <property type="evidence" value="ECO:0007669"/>
    <property type="project" value="InterPro"/>
</dbReference>
<dbReference type="SUPFAM" id="SSF141868">
    <property type="entry name" value="EAL domain-like"/>
    <property type="match status" value="1"/>
</dbReference>
<accession>A0A839UQT2</accession>
<dbReference type="PANTHER" id="PTHR33121">
    <property type="entry name" value="CYCLIC DI-GMP PHOSPHODIESTERASE PDEF"/>
    <property type="match status" value="1"/>
</dbReference>
<reference evidence="2 3" key="1">
    <citation type="submission" date="2020-08" db="EMBL/GenBank/DDBJ databases">
        <title>Genomic Encyclopedia of Type Strains, Phase III (KMG-III): the genomes of soil and plant-associated and newly described type strains.</title>
        <authorList>
            <person name="Whitman W."/>
        </authorList>
    </citation>
    <scope>NUCLEOTIDE SEQUENCE [LARGE SCALE GENOMIC DNA]</scope>
    <source>
        <strain evidence="2 3">CECT 8571</strain>
    </source>
</reference>
<dbReference type="Gene3D" id="3.20.20.450">
    <property type="entry name" value="EAL domain"/>
    <property type="match status" value="1"/>
</dbReference>
<dbReference type="AlphaFoldDB" id="A0A839UQT2"/>
<name>A0A839UQT2_9GAMM</name>
<keyword evidence="3" id="KW-1185">Reference proteome</keyword>
<dbReference type="CDD" id="cd01948">
    <property type="entry name" value="EAL"/>
    <property type="match status" value="1"/>
</dbReference>
<dbReference type="InterPro" id="IPR001633">
    <property type="entry name" value="EAL_dom"/>
</dbReference>
<protein>
    <submittedName>
        <fullName evidence="2">EAL domain-containing protein (Putative c-di-GMP-specific phosphodiesterase class I)</fullName>
    </submittedName>
</protein>
<sequence length="253" mass="28466">MTGPTDYQELQCAQCINGQALGFDFSMAFQPIVDIQKREVFAYEALARGLAGESAASVFEHVNADNLYRFDQACRVKAIRLAASLEVKTKISINFMPNAVYRPELCIRTTLAAAKEFGFPLTQIIFEFTEGEEVQDCEHLRSIVQHYQATGFQTAIDDFGAGYAGLNFLADMQTNIIKLDMGLIRNIHLDKKRQSIVRAVISICKEFDIAVIAEGVEIHEEYLFLAQAGVNLFQGYYFARPSFESLPEVQWPH</sequence>
<dbReference type="EMBL" id="JACHXZ010000003">
    <property type="protein sequence ID" value="MBB3168839.1"/>
    <property type="molecule type" value="Genomic_DNA"/>
</dbReference>
<evidence type="ECO:0000313" key="2">
    <source>
        <dbReference type="EMBL" id="MBB3168839.1"/>
    </source>
</evidence>
<evidence type="ECO:0000313" key="3">
    <source>
        <dbReference type="Proteomes" id="UP000559987"/>
    </source>
</evidence>